<evidence type="ECO:0000256" key="7">
    <source>
        <dbReference type="RuleBase" id="RU366019"/>
    </source>
</evidence>
<dbReference type="GO" id="GO:0042759">
    <property type="term" value="P:long-chain fatty acid biosynthetic process"/>
    <property type="evidence" value="ECO:0007669"/>
    <property type="project" value="TreeGrafter"/>
</dbReference>
<name>A0A8J9V2E4_9NEOP</name>
<feature type="binding site" evidence="6">
    <location>
        <position position="255"/>
    </location>
    <ligand>
        <name>Zn(2+)</name>
        <dbReference type="ChEBI" id="CHEBI:29105"/>
    </ligand>
</feature>
<feature type="active site" description="Nucleophile" evidence="5">
    <location>
        <position position="306"/>
    </location>
</feature>
<dbReference type="Proteomes" id="UP000838878">
    <property type="component" value="Chromosome 1"/>
</dbReference>
<dbReference type="Pfam" id="PF04734">
    <property type="entry name" value="Ceramidase_alk"/>
    <property type="match status" value="1"/>
</dbReference>
<evidence type="ECO:0000259" key="10">
    <source>
        <dbReference type="Pfam" id="PF17048"/>
    </source>
</evidence>
<dbReference type="GO" id="GO:0017040">
    <property type="term" value="F:N-acylsphingosine amidohydrolase activity"/>
    <property type="evidence" value="ECO:0007669"/>
    <property type="project" value="UniProtKB-UniRule"/>
</dbReference>
<keyword evidence="7" id="KW-0443">Lipid metabolism</keyword>
<dbReference type="InterPro" id="IPR031329">
    <property type="entry name" value="NEUT/ALK_ceramidase_N"/>
</dbReference>
<keyword evidence="8" id="KW-1133">Transmembrane helix</keyword>
<keyword evidence="8" id="KW-0472">Membrane</keyword>
<keyword evidence="7" id="KW-0746">Sphingolipid metabolism</keyword>
<keyword evidence="4 7" id="KW-0378">Hydrolase</keyword>
<feature type="non-terminal residue" evidence="11">
    <location>
        <position position="783"/>
    </location>
</feature>
<keyword evidence="6" id="KW-0479">Metal-binding</keyword>
<comment type="catalytic activity">
    <reaction evidence="7">
        <text>an N-acylsphing-4-enine + H2O = sphing-4-enine + a fatty acid</text>
        <dbReference type="Rhea" id="RHEA:20856"/>
        <dbReference type="ChEBI" id="CHEBI:15377"/>
        <dbReference type="ChEBI" id="CHEBI:28868"/>
        <dbReference type="ChEBI" id="CHEBI:52639"/>
        <dbReference type="ChEBI" id="CHEBI:57756"/>
        <dbReference type="EC" id="3.5.1.23"/>
    </reaction>
</comment>
<dbReference type="PANTHER" id="PTHR12670">
    <property type="entry name" value="CERAMIDASE"/>
    <property type="match status" value="1"/>
</dbReference>
<dbReference type="Pfam" id="PF17048">
    <property type="entry name" value="Ceramidse_alk_C"/>
    <property type="match status" value="1"/>
</dbReference>
<comment type="similarity">
    <text evidence="1 7">Belongs to the neutral ceramidase family.</text>
</comment>
<feature type="binding site" evidence="6">
    <location>
        <position position="146"/>
    </location>
    <ligand>
        <name>Zn(2+)</name>
        <dbReference type="ChEBI" id="CHEBI:29105"/>
    </ligand>
</feature>
<evidence type="ECO:0000256" key="3">
    <source>
        <dbReference type="ARBA" id="ARBA00019235"/>
    </source>
</evidence>
<evidence type="ECO:0000313" key="11">
    <source>
        <dbReference type="EMBL" id="CAH0714658.1"/>
    </source>
</evidence>
<evidence type="ECO:0000256" key="5">
    <source>
        <dbReference type="PIRSR" id="PIRSR606823-1"/>
    </source>
</evidence>
<keyword evidence="6" id="KW-0862">Zinc</keyword>
<feature type="domain" description="Neutral/alkaline non-lysosomal ceramidase C-terminal" evidence="10">
    <location>
        <begin position="678"/>
        <end position="780"/>
    </location>
</feature>
<evidence type="ECO:0000313" key="12">
    <source>
        <dbReference type="Proteomes" id="UP000838878"/>
    </source>
</evidence>
<evidence type="ECO:0000256" key="1">
    <source>
        <dbReference type="ARBA" id="ARBA00009835"/>
    </source>
</evidence>
<accession>A0A8J9V2E4</accession>
<comment type="cofactor">
    <cofactor evidence="6">
        <name>Zn(2+)</name>
        <dbReference type="ChEBI" id="CHEBI:29105"/>
    </cofactor>
    <text evidence="6">Binds 1 zinc ion per subunit.</text>
</comment>
<gene>
    <name evidence="11" type="ORF">BINO364_LOCUS1679</name>
</gene>
<dbReference type="GO" id="GO:0046872">
    <property type="term" value="F:metal ion binding"/>
    <property type="evidence" value="ECO:0007669"/>
    <property type="project" value="UniProtKB-KW"/>
</dbReference>
<dbReference type="InterPro" id="IPR038445">
    <property type="entry name" value="NCDase_C_sf"/>
</dbReference>
<evidence type="ECO:0000256" key="2">
    <source>
        <dbReference type="ARBA" id="ARBA00011891"/>
    </source>
</evidence>
<sequence>MAITVTGKIVMILVSLAVIGGMTAVILLVINDQYAKDEPVTTTTQPPLTLDSALPYQVGVGIADMTGPCVEIHFMGYAELGQIGEGIHLRQFSRAFIFVQNNTRVVLVTAEVQAVGIAVRRAVVGKLQELYGDMYTLRNVIIAGTHTHSAPGGHLVDFLLDISILGFSRETYDAYVEGITRSIVRAHDNIVPARMFIGQTQVKDAHVNRSPYSYDRNPKEERARYTSNTHDVLTQVRIAKADGELHGVMNWFAVHTTSMNMSNHLISSDNLGYAALQLEAYLNPGRPAGKPSIVAGFFSESLGDVSPNTQTPKCEFSGVECDNQFKLCERFERCFAFGPGEDMFESTRIIGEKIYRGALEALDSTGEEIDGDISVIHQFVEMGQEIVPKYDPLSEEFLANDRVNGCVPAIGYSFASGTTDGANILNITQGTIEGNPLLEALGNVVATPTDADVECHAPKPILLATGRANFPIPWHPHIVSVSLIKLGQFLVLGVPGEPSTMAGRRMRRVVEKVIENRGVLGSRGVVVVSALCNEYIHYVTTFEEYQVQRYEAASTIYGPHTLDIFLHKFHEFTLAALNRSAVPAGAPPADYTARAPSLTRAPAPDARWPAPGVARRQPPATVRAGDIVTVEFLTVFLEAVLRHRNTSKPKKIWIDYVKEDIYVKDVCAEMMTDRRKWKKESCFATRKVGANPRNDLRQESTYGEVQRYELGRWVQVATDADWDTKFYWRRESLLPGTSRATLQWRARGGVLAPHRVLYRGAARAPSGGLTHFTGVSDSFYIQP</sequence>
<dbReference type="EMBL" id="OV170221">
    <property type="protein sequence ID" value="CAH0714658.1"/>
    <property type="molecule type" value="Genomic_DNA"/>
</dbReference>
<dbReference type="Gene3D" id="2.60.40.2300">
    <property type="entry name" value="Neutral/alkaline non-lysosomal ceramidase, C-terminal domain"/>
    <property type="match status" value="1"/>
</dbReference>
<dbReference type="EC" id="3.5.1.23" evidence="2 7"/>
<feature type="transmembrane region" description="Helical" evidence="8">
    <location>
        <begin position="9"/>
        <end position="30"/>
    </location>
</feature>
<dbReference type="GO" id="GO:0046512">
    <property type="term" value="P:sphingosine biosynthetic process"/>
    <property type="evidence" value="ECO:0007669"/>
    <property type="project" value="TreeGrafter"/>
</dbReference>
<dbReference type="InterPro" id="IPR006823">
    <property type="entry name" value="Ceramidase_alk"/>
</dbReference>
<dbReference type="PANTHER" id="PTHR12670:SF1">
    <property type="entry name" value="NEUTRAL CERAMIDASE"/>
    <property type="match status" value="1"/>
</dbReference>
<proteinExistence type="inferred from homology"/>
<keyword evidence="12" id="KW-1185">Reference proteome</keyword>
<feature type="binding site" evidence="6">
    <location>
        <position position="538"/>
    </location>
    <ligand>
        <name>Zn(2+)</name>
        <dbReference type="ChEBI" id="CHEBI:29105"/>
    </ligand>
</feature>
<dbReference type="AlphaFoldDB" id="A0A8J9V2E4"/>
<evidence type="ECO:0000256" key="6">
    <source>
        <dbReference type="PIRSR" id="PIRSR606823-2"/>
    </source>
</evidence>
<organism evidence="11 12">
    <name type="scientific">Brenthis ino</name>
    <name type="common">lesser marbled fritillary</name>
    <dbReference type="NCBI Taxonomy" id="405034"/>
    <lineage>
        <taxon>Eukaryota</taxon>
        <taxon>Metazoa</taxon>
        <taxon>Ecdysozoa</taxon>
        <taxon>Arthropoda</taxon>
        <taxon>Hexapoda</taxon>
        <taxon>Insecta</taxon>
        <taxon>Pterygota</taxon>
        <taxon>Neoptera</taxon>
        <taxon>Endopterygota</taxon>
        <taxon>Lepidoptera</taxon>
        <taxon>Glossata</taxon>
        <taxon>Ditrysia</taxon>
        <taxon>Papilionoidea</taxon>
        <taxon>Nymphalidae</taxon>
        <taxon>Heliconiinae</taxon>
        <taxon>Argynnini</taxon>
        <taxon>Brenthis</taxon>
    </lineage>
</organism>
<keyword evidence="8" id="KW-0812">Transmembrane</keyword>
<dbReference type="OrthoDB" id="191371at2759"/>
<feature type="binding site" evidence="6">
    <location>
        <position position="497"/>
    </location>
    <ligand>
        <name>Zn(2+)</name>
        <dbReference type="ChEBI" id="CHEBI:29105"/>
    </ligand>
</feature>
<feature type="domain" description="Neutral/alkaline non-lysosomal ceramidase N-terminal" evidence="9">
    <location>
        <begin position="56"/>
        <end position="566"/>
    </location>
</feature>
<dbReference type="GO" id="GO:0046514">
    <property type="term" value="P:ceramide catabolic process"/>
    <property type="evidence" value="ECO:0007669"/>
    <property type="project" value="InterPro"/>
</dbReference>
<evidence type="ECO:0000256" key="4">
    <source>
        <dbReference type="ARBA" id="ARBA00022801"/>
    </source>
</evidence>
<reference evidence="11" key="1">
    <citation type="submission" date="2021-12" db="EMBL/GenBank/DDBJ databases">
        <authorList>
            <person name="Martin H S."/>
        </authorList>
    </citation>
    <scope>NUCLEOTIDE SEQUENCE</scope>
</reference>
<dbReference type="GO" id="GO:0016020">
    <property type="term" value="C:membrane"/>
    <property type="evidence" value="ECO:0007669"/>
    <property type="project" value="GOC"/>
</dbReference>
<protein>
    <recommendedName>
        <fullName evidence="3 7">Neutral ceramidase</fullName>
        <ecNumber evidence="2 7">3.5.1.23</ecNumber>
    </recommendedName>
</protein>
<dbReference type="InterPro" id="IPR031331">
    <property type="entry name" value="NEUT/ALK_ceramidase_C"/>
</dbReference>
<evidence type="ECO:0000259" key="9">
    <source>
        <dbReference type="Pfam" id="PF04734"/>
    </source>
</evidence>
<evidence type="ECO:0000256" key="8">
    <source>
        <dbReference type="SAM" id="Phobius"/>
    </source>
</evidence>
<dbReference type="GO" id="GO:0005576">
    <property type="term" value="C:extracellular region"/>
    <property type="evidence" value="ECO:0007669"/>
    <property type="project" value="TreeGrafter"/>
</dbReference>